<reference evidence="3" key="1">
    <citation type="journal article" date="2019" name="Int. J. Syst. Evol. Microbiol.">
        <title>The Global Catalogue of Microorganisms (GCM) 10K type strain sequencing project: providing services to taxonomists for standard genome sequencing and annotation.</title>
        <authorList>
            <consortium name="The Broad Institute Genomics Platform"/>
            <consortium name="The Broad Institute Genome Sequencing Center for Infectious Disease"/>
            <person name="Wu L."/>
            <person name="Ma J."/>
        </authorList>
    </citation>
    <scope>NUCLEOTIDE SEQUENCE [LARGE SCALE GENOMIC DNA]</scope>
    <source>
        <strain evidence="3">CGMCC 1.10992</strain>
    </source>
</reference>
<evidence type="ECO:0008006" key="4">
    <source>
        <dbReference type="Google" id="ProtNLM"/>
    </source>
</evidence>
<comment type="caution">
    <text evidence="2">The sequence shown here is derived from an EMBL/GenBank/DDBJ whole genome shotgun (WGS) entry which is preliminary data.</text>
</comment>
<keyword evidence="1" id="KW-0732">Signal</keyword>
<dbReference type="PROSITE" id="PS51257">
    <property type="entry name" value="PROKAR_LIPOPROTEIN"/>
    <property type="match status" value="1"/>
</dbReference>
<feature type="chain" id="PRO_5046440602" description="Lipoprotein" evidence="1">
    <location>
        <begin position="19"/>
        <end position="66"/>
    </location>
</feature>
<sequence length="66" mass="6996">MKQLLAMLMAVGLMTACAGTSEQEAPAAEAKPTAKQEKATCQVDSDCKTDYGMCIKPEAADYGYCL</sequence>
<name>A0ABW4XQF8_9GAMM</name>
<evidence type="ECO:0000313" key="2">
    <source>
        <dbReference type="EMBL" id="MFD2096274.1"/>
    </source>
</evidence>
<keyword evidence="3" id="KW-1185">Reference proteome</keyword>
<evidence type="ECO:0000313" key="3">
    <source>
        <dbReference type="Proteomes" id="UP001597380"/>
    </source>
</evidence>
<protein>
    <recommendedName>
        <fullName evidence="4">Lipoprotein</fullName>
    </recommendedName>
</protein>
<evidence type="ECO:0000256" key="1">
    <source>
        <dbReference type="SAM" id="SignalP"/>
    </source>
</evidence>
<dbReference type="EMBL" id="JBHUHT010000012">
    <property type="protein sequence ID" value="MFD2096274.1"/>
    <property type="molecule type" value="Genomic_DNA"/>
</dbReference>
<proteinExistence type="predicted"/>
<organism evidence="2 3">
    <name type="scientific">Corallincola platygyrae</name>
    <dbReference type="NCBI Taxonomy" id="1193278"/>
    <lineage>
        <taxon>Bacteria</taxon>
        <taxon>Pseudomonadati</taxon>
        <taxon>Pseudomonadota</taxon>
        <taxon>Gammaproteobacteria</taxon>
        <taxon>Alteromonadales</taxon>
        <taxon>Psychromonadaceae</taxon>
        <taxon>Corallincola</taxon>
    </lineage>
</organism>
<accession>A0ABW4XQF8</accession>
<dbReference type="RefSeq" id="WP_345339348.1">
    <property type="nucleotide sequence ID" value="NZ_BAABLI010000008.1"/>
</dbReference>
<gene>
    <name evidence="2" type="ORF">ACFSJ3_09795</name>
</gene>
<dbReference type="Proteomes" id="UP001597380">
    <property type="component" value="Unassembled WGS sequence"/>
</dbReference>
<feature type="signal peptide" evidence="1">
    <location>
        <begin position="1"/>
        <end position="18"/>
    </location>
</feature>